<evidence type="ECO:0000313" key="6">
    <source>
        <dbReference type="Proteomes" id="UP001501578"/>
    </source>
</evidence>
<dbReference type="Pfam" id="PF21274">
    <property type="entry name" value="Rng_hyd_C"/>
    <property type="match status" value="1"/>
</dbReference>
<comment type="caution">
    <text evidence="5">The sequence shown here is derived from an EMBL/GenBank/DDBJ whole genome shotgun (WGS) entry which is preliminary data.</text>
</comment>
<evidence type="ECO:0000313" key="5">
    <source>
        <dbReference type="EMBL" id="GAA0941754.1"/>
    </source>
</evidence>
<keyword evidence="3" id="KW-0274">FAD</keyword>
<name>A0ABP4AVF2_9ACTN</name>
<gene>
    <name evidence="5" type="ORF">GCM10009560_53960</name>
</gene>
<keyword evidence="6" id="KW-1185">Reference proteome</keyword>
<dbReference type="Proteomes" id="UP001501578">
    <property type="component" value="Unassembled WGS sequence"/>
</dbReference>
<feature type="domain" description="FAD-binding" evidence="4">
    <location>
        <begin position="5"/>
        <end position="371"/>
    </location>
</feature>
<dbReference type="Gene3D" id="3.30.9.10">
    <property type="entry name" value="D-Amino Acid Oxidase, subunit A, domain 2"/>
    <property type="match status" value="1"/>
</dbReference>
<dbReference type="PANTHER" id="PTHR43004">
    <property type="entry name" value="TRK SYSTEM POTASSIUM UPTAKE PROTEIN"/>
    <property type="match status" value="1"/>
</dbReference>
<dbReference type="InterPro" id="IPR036188">
    <property type="entry name" value="FAD/NAD-bd_sf"/>
</dbReference>
<dbReference type="InterPro" id="IPR050641">
    <property type="entry name" value="RIFMO-like"/>
</dbReference>
<dbReference type="PRINTS" id="PR00420">
    <property type="entry name" value="RNGMNOXGNASE"/>
</dbReference>
<dbReference type="Gene3D" id="3.50.50.60">
    <property type="entry name" value="FAD/NAD(P)-binding domain"/>
    <property type="match status" value="1"/>
</dbReference>
<keyword evidence="2" id="KW-0285">Flavoprotein</keyword>
<dbReference type="PANTHER" id="PTHR43004:SF19">
    <property type="entry name" value="BINDING MONOOXYGENASE, PUTATIVE (JCVI)-RELATED"/>
    <property type="match status" value="1"/>
</dbReference>
<reference evidence="6" key="1">
    <citation type="journal article" date="2019" name="Int. J. Syst. Evol. Microbiol.">
        <title>The Global Catalogue of Microorganisms (GCM) 10K type strain sequencing project: providing services to taxonomists for standard genome sequencing and annotation.</title>
        <authorList>
            <consortium name="The Broad Institute Genomics Platform"/>
            <consortium name="The Broad Institute Genome Sequencing Center for Infectious Disease"/>
            <person name="Wu L."/>
            <person name="Ma J."/>
        </authorList>
    </citation>
    <scope>NUCLEOTIDE SEQUENCE [LARGE SCALE GENOMIC DNA]</scope>
    <source>
        <strain evidence="6">JCM 11136</strain>
    </source>
</reference>
<evidence type="ECO:0000256" key="3">
    <source>
        <dbReference type="ARBA" id="ARBA00022827"/>
    </source>
</evidence>
<dbReference type="Pfam" id="PF01494">
    <property type="entry name" value="FAD_binding_3"/>
    <property type="match status" value="1"/>
</dbReference>
<evidence type="ECO:0000256" key="1">
    <source>
        <dbReference type="ARBA" id="ARBA00001974"/>
    </source>
</evidence>
<dbReference type="Gene3D" id="3.40.30.120">
    <property type="match status" value="1"/>
</dbReference>
<evidence type="ECO:0000256" key="2">
    <source>
        <dbReference type="ARBA" id="ARBA00022630"/>
    </source>
</evidence>
<organism evidence="5 6">
    <name type="scientific">Nonomuraea longicatena</name>
    <dbReference type="NCBI Taxonomy" id="83682"/>
    <lineage>
        <taxon>Bacteria</taxon>
        <taxon>Bacillati</taxon>
        <taxon>Actinomycetota</taxon>
        <taxon>Actinomycetes</taxon>
        <taxon>Streptosporangiales</taxon>
        <taxon>Streptosporangiaceae</taxon>
        <taxon>Nonomuraea</taxon>
    </lineage>
</organism>
<dbReference type="EMBL" id="BAAAHQ010000031">
    <property type="protein sequence ID" value="GAA0941754.1"/>
    <property type="molecule type" value="Genomic_DNA"/>
</dbReference>
<evidence type="ECO:0000259" key="4">
    <source>
        <dbReference type="Pfam" id="PF01494"/>
    </source>
</evidence>
<proteinExistence type="predicted"/>
<dbReference type="InterPro" id="IPR002938">
    <property type="entry name" value="FAD-bd"/>
</dbReference>
<comment type="cofactor">
    <cofactor evidence="1">
        <name>FAD</name>
        <dbReference type="ChEBI" id="CHEBI:57692"/>
    </cofactor>
</comment>
<accession>A0ABP4AVF2</accession>
<protein>
    <submittedName>
        <fullName evidence="5">FAD-dependent oxidoreductase</fullName>
    </submittedName>
</protein>
<dbReference type="SUPFAM" id="SSF51905">
    <property type="entry name" value="FAD/NAD(P)-binding domain"/>
    <property type="match status" value="1"/>
</dbReference>
<dbReference type="RefSeq" id="WP_343952842.1">
    <property type="nucleotide sequence ID" value="NZ_BAAAHQ010000031.1"/>
</dbReference>
<sequence>MADIEVSVLVVGGGLNGLATALFLSRQGVDVHLVERNSTTARLLRAAGVSARTMELFHSVGLEPEIRARGLRLVPGEHWTQPNSPADLLPRAILGAKRLSDIGDGRAFVMEEGTVEVADASPMEPAWCGQDRLEPLMVGEATRRGARVEFGTELVSFEQDPDGVDAVIRDTATGERRSVRARYLIAADGVSSPVRESLGITRSGNGTIGHVLSILFEADLDAVVDGRRFLIAYLLNEAAGLLHRFDATRWVFGLFFDPERHAGAETSKDKALELLRTALGEPDLSADIQLVNRWRLAHEVADAYRSGRVFLVGDACHVHPPAGGYGANSGMQDAHNLAWKLAAVLRGWAGDGLLDTYEQERHPVGRATADQAWIRQTTRSEGDGGHPDLRNSTVISTGYRYPEGAFEGEKGGEPLEGELRIDGRPGMRVPHVWLERDGAKVSTVELATDTFVLLAAQDGGAWAEAARAAGAALGLPLTVHRVGGDLADAEGRFCELTGLTSQGALLVRPDGFVAWRSPGAGDRPEDLLRTVLGRITARDREV</sequence>